<dbReference type="AlphaFoldDB" id="A0A444UK71"/>
<dbReference type="GO" id="GO:0007346">
    <property type="term" value="P:regulation of mitotic cell cycle"/>
    <property type="evidence" value="ECO:0007669"/>
    <property type="project" value="InterPro"/>
</dbReference>
<evidence type="ECO:0000256" key="3">
    <source>
        <dbReference type="SAM" id="Phobius"/>
    </source>
</evidence>
<comment type="caution">
    <text evidence="5">The sequence shown here is derived from an EMBL/GenBank/DDBJ whole genome shotgun (WGS) entry which is preliminary data.</text>
</comment>
<comment type="similarity">
    <text evidence="1">Belongs to the CDI family.</text>
</comment>
<reference evidence="5 6" key="1">
    <citation type="submission" date="2019-01" db="EMBL/GenBank/DDBJ databases">
        <title>Draft Genome and Complete Hox-Cluster Characterization of the Sterlet Sturgeon (Acipenser ruthenus).</title>
        <authorList>
            <person name="Wei Q."/>
        </authorList>
    </citation>
    <scope>NUCLEOTIDE SEQUENCE [LARGE SCALE GENOMIC DNA]</scope>
    <source>
        <strain evidence="5">WHYD16114868_AA</strain>
        <tissue evidence="5">Blood</tissue>
    </source>
</reference>
<keyword evidence="3" id="KW-0812">Transmembrane</keyword>
<name>A0A444UK71_ACIRT</name>
<proteinExistence type="inferred from homology"/>
<keyword evidence="2" id="KW-0649">Protein kinase inhibitor</keyword>
<dbReference type="GO" id="GO:0005634">
    <property type="term" value="C:nucleus"/>
    <property type="evidence" value="ECO:0007669"/>
    <property type="project" value="InterPro"/>
</dbReference>
<dbReference type="Gene3D" id="4.10.365.10">
    <property type="entry name" value="p27"/>
    <property type="match status" value="1"/>
</dbReference>
<dbReference type="GO" id="GO:0004861">
    <property type="term" value="F:cyclin-dependent protein serine/threonine kinase inhibitor activity"/>
    <property type="evidence" value="ECO:0007669"/>
    <property type="project" value="InterPro"/>
</dbReference>
<organism evidence="5 6">
    <name type="scientific">Acipenser ruthenus</name>
    <name type="common">Sterlet sturgeon</name>
    <dbReference type="NCBI Taxonomy" id="7906"/>
    <lineage>
        <taxon>Eukaryota</taxon>
        <taxon>Metazoa</taxon>
        <taxon>Chordata</taxon>
        <taxon>Craniata</taxon>
        <taxon>Vertebrata</taxon>
        <taxon>Euteleostomi</taxon>
        <taxon>Actinopterygii</taxon>
        <taxon>Chondrostei</taxon>
        <taxon>Acipenseriformes</taxon>
        <taxon>Acipenseridae</taxon>
        <taxon>Acipenser</taxon>
    </lineage>
</organism>
<keyword evidence="3" id="KW-1133">Transmembrane helix</keyword>
<protein>
    <submittedName>
        <fullName evidence="5">Cyclin-dependent kinase inhibitor 1</fullName>
    </submittedName>
</protein>
<accession>A0A444UK71</accession>
<dbReference type="PANTHER" id="PTHR46778">
    <property type="entry name" value="CYCLIN-DEPENDENT KINASE INHIBITOR 1-RELATED"/>
    <property type="match status" value="1"/>
</dbReference>
<dbReference type="InterPro" id="IPR003175">
    <property type="entry name" value="CDI_dom"/>
</dbReference>
<evidence type="ECO:0000259" key="4">
    <source>
        <dbReference type="Pfam" id="PF02234"/>
    </source>
</evidence>
<dbReference type="InterPro" id="IPR029841">
    <property type="entry name" value="CDKN1A"/>
</dbReference>
<gene>
    <name evidence="5" type="ORF">EOD39_4057</name>
</gene>
<dbReference type="EMBL" id="SCEB01214404">
    <property type="protein sequence ID" value="RXM35508.1"/>
    <property type="molecule type" value="Genomic_DNA"/>
</dbReference>
<feature type="domain" description="Cyclin-dependent kinase inhibitor" evidence="4">
    <location>
        <begin position="24"/>
        <end position="72"/>
    </location>
</feature>
<evidence type="ECO:0000313" key="6">
    <source>
        <dbReference type="Proteomes" id="UP000289886"/>
    </source>
</evidence>
<keyword evidence="6" id="KW-1185">Reference proteome</keyword>
<evidence type="ECO:0000256" key="1">
    <source>
        <dbReference type="ARBA" id="ARBA00006726"/>
    </source>
</evidence>
<sequence length="195" mass="22803">MDTQLDSQRKEEDLKLKVHHVCRNLFGPVDHQQLQQDFQRLLWRSVEVAKQKWSFDFLSDSPVDGILEWEQLKCQEVPTFYRSCVVRNGQRLLREAQGTATKPGNAHLEDLTREDCKTCKFENCCTAMLGNRRQTSITASFNMDSPACRTKMYALVFLPLAITCCPLAVIPIQNMEIRYITKYRRFFNLKLYTLE</sequence>
<dbReference type="Pfam" id="PF02234">
    <property type="entry name" value="CDI"/>
    <property type="match status" value="1"/>
</dbReference>
<feature type="transmembrane region" description="Helical" evidence="3">
    <location>
        <begin position="152"/>
        <end position="172"/>
    </location>
</feature>
<evidence type="ECO:0000313" key="5">
    <source>
        <dbReference type="EMBL" id="RXM35508.1"/>
    </source>
</evidence>
<dbReference type="Proteomes" id="UP000289886">
    <property type="component" value="Unassembled WGS sequence"/>
</dbReference>
<dbReference type="InterPro" id="IPR044898">
    <property type="entry name" value="CDI_dom_sf"/>
</dbReference>
<keyword evidence="3" id="KW-0472">Membrane</keyword>
<evidence type="ECO:0000256" key="2">
    <source>
        <dbReference type="ARBA" id="ARBA00023013"/>
    </source>
</evidence>
<dbReference type="GO" id="GO:0072331">
    <property type="term" value="P:signal transduction by p53 class mediator"/>
    <property type="evidence" value="ECO:0007669"/>
    <property type="project" value="InterPro"/>
</dbReference>